<name>A0ABV6DHP8_9BACL</name>
<feature type="binding site" evidence="14">
    <location>
        <begin position="30"/>
        <end position="37"/>
    </location>
    <ligand>
        <name>ATP</name>
        <dbReference type="ChEBI" id="CHEBI:30616"/>
    </ligand>
</feature>
<evidence type="ECO:0000256" key="11">
    <source>
        <dbReference type="ARBA" id="ARBA00034617"/>
    </source>
</evidence>
<comment type="catalytic activity">
    <reaction evidence="11">
        <text>Couples ATP hydrolysis with the unwinding of duplex DNA by translocating in the 3'-5' direction.</text>
        <dbReference type="EC" id="5.6.2.4"/>
    </reaction>
</comment>
<evidence type="ECO:0000259" key="16">
    <source>
        <dbReference type="PROSITE" id="PS51217"/>
    </source>
</evidence>
<dbReference type="InterPro" id="IPR000212">
    <property type="entry name" value="DNA_helicase_UvrD/REP"/>
</dbReference>
<gene>
    <name evidence="17" type="ORF">ACFFK0_06805</name>
</gene>
<keyword evidence="3" id="KW-0227">DNA damage</keyword>
<proteinExistence type="predicted"/>
<dbReference type="SUPFAM" id="SSF52540">
    <property type="entry name" value="P-loop containing nucleoside triphosphate hydrolases"/>
    <property type="match status" value="1"/>
</dbReference>
<dbReference type="RefSeq" id="WP_377469272.1">
    <property type="nucleotide sequence ID" value="NZ_JBHLWN010000027.1"/>
</dbReference>
<dbReference type="InterPro" id="IPR011335">
    <property type="entry name" value="Restrct_endonuc-II-like"/>
</dbReference>
<dbReference type="InterPro" id="IPR014016">
    <property type="entry name" value="UvrD-like_ATP-bd"/>
</dbReference>
<evidence type="ECO:0000256" key="8">
    <source>
        <dbReference type="ARBA" id="ARBA00023125"/>
    </source>
</evidence>
<organism evidence="17 18">
    <name type="scientific">Paenibacillus chartarius</name>
    <dbReference type="NCBI Taxonomy" id="747481"/>
    <lineage>
        <taxon>Bacteria</taxon>
        <taxon>Bacillati</taxon>
        <taxon>Bacillota</taxon>
        <taxon>Bacilli</taxon>
        <taxon>Bacillales</taxon>
        <taxon>Paenibacillaceae</taxon>
        <taxon>Paenibacillus</taxon>
    </lineage>
</organism>
<evidence type="ECO:0000256" key="10">
    <source>
        <dbReference type="ARBA" id="ARBA00023235"/>
    </source>
</evidence>
<dbReference type="Pfam" id="PF12705">
    <property type="entry name" value="PDDEXK_1"/>
    <property type="match status" value="1"/>
</dbReference>
<dbReference type="Proteomes" id="UP001589776">
    <property type="component" value="Unassembled WGS sequence"/>
</dbReference>
<dbReference type="PANTHER" id="PTHR11070">
    <property type="entry name" value="UVRD / RECB / PCRA DNA HELICASE FAMILY MEMBER"/>
    <property type="match status" value="1"/>
</dbReference>
<evidence type="ECO:0000256" key="2">
    <source>
        <dbReference type="ARBA" id="ARBA00022741"/>
    </source>
</evidence>
<protein>
    <recommendedName>
        <fullName evidence="12">DNA 3'-5' helicase</fullName>
        <ecNumber evidence="12">5.6.2.4</ecNumber>
    </recommendedName>
</protein>
<evidence type="ECO:0000256" key="4">
    <source>
        <dbReference type="ARBA" id="ARBA00022801"/>
    </source>
</evidence>
<dbReference type="Gene3D" id="3.40.50.300">
    <property type="entry name" value="P-loop containing nucleotide triphosphate hydrolases"/>
    <property type="match status" value="4"/>
</dbReference>
<evidence type="ECO:0000259" key="15">
    <source>
        <dbReference type="PROSITE" id="PS51198"/>
    </source>
</evidence>
<dbReference type="PANTHER" id="PTHR11070:SF2">
    <property type="entry name" value="ATP-DEPENDENT DNA HELICASE SRS2"/>
    <property type="match status" value="1"/>
</dbReference>
<evidence type="ECO:0000256" key="1">
    <source>
        <dbReference type="ARBA" id="ARBA00022722"/>
    </source>
</evidence>
<evidence type="ECO:0000256" key="3">
    <source>
        <dbReference type="ARBA" id="ARBA00022763"/>
    </source>
</evidence>
<dbReference type="InterPro" id="IPR038726">
    <property type="entry name" value="PDDEXK_AddAB-type"/>
</dbReference>
<evidence type="ECO:0000256" key="14">
    <source>
        <dbReference type="PROSITE-ProRule" id="PRU00560"/>
    </source>
</evidence>
<evidence type="ECO:0000256" key="12">
    <source>
        <dbReference type="ARBA" id="ARBA00034808"/>
    </source>
</evidence>
<keyword evidence="9" id="KW-0234">DNA repair</keyword>
<keyword evidence="18" id="KW-1185">Reference proteome</keyword>
<evidence type="ECO:0000256" key="6">
    <source>
        <dbReference type="ARBA" id="ARBA00022839"/>
    </source>
</evidence>
<dbReference type="Pfam" id="PF00580">
    <property type="entry name" value="UvrD-helicase"/>
    <property type="match status" value="1"/>
</dbReference>
<evidence type="ECO:0000256" key="13">
    <source>
        <dbReference type="ARBA" id="ARBA00048988"/>
    </source>
</evidence>
<dbReference type="InterPro" id="IPR027417">
    <property type="entry name" value="P-loop_NTPase"/>
</dbReference>
<comment type="catalytic activity">
    <reaction evidence="13">
        <text>ATP + H2O = ADP + phosphate + H(+)</text>
        <dbReference type="Rhea" id="RHEA:13065"/>
        <dbReference type="ChEBI" id="CHEBI:15377"/>
        <dbReference type="ChEBI" id="CHEBI:15378"/>
        <dbReference type="ChEBI" id="CHEBI:30616"/>
        <dbReference type="ChEBI" id="CHEBI:43474"/>
        <dbReference type="ChEBI" id="CHEBI:456216"/>
        <dbReference type="EC" id="5.6.2.4"/>
    </reaction>
</comment>
<keyword evidence="2 14" id="KW-0547">Nucleotide-binding</keyword>
<evidence type="ECO:0000313" key="18">
    <source>
        <dbReference type="Proteomes" id="UP001589776"/>
    </source>
</evidence>
<evidence type="ECO:0000256" key="5">
    <source>
        <dbReference type="ARBA" id="ARBA00022806"/>
    </source>
</evidence>
<keyword evidence="4 14" id="KW-0378">Hydrolase</keyword>
<dbReference type="InterPro" id="IPR011604">
    <property type="entry name" value="PDDEXK-like_dom_sf"/>
</dbReference>
<evidence type="ECO:0000256" key="7">
    <source>
        <dbReference type="ARBA" id="ARBA00022840"/>
    </source>
</evidence>
<dbReference type="GO" id="GO:0008854">
    <property type="term" value="F:exodeoxyribonuclease V activity"/>
    <property type="evidence" value="ECO:0007669"/>
    <property type="project" value="UniProtKB-EC"/>
</dbReference>
<keyword evidence="7 14" id="KW-0067">ATP-binding</keyword>
<dbReference type="EMBL" id="JBHLWN010000027">
    <property type="protein sequence ID" value="MFC0212168.1"/>
    <property type="molecule type" value="Genomic_DNA"/>
</dbReference>
<comment type="caution">
    <text evidence="17">The sequence shown here is derived from an EMBL/GenBank/DDBJ whole genome shotgun (WGS) entry which is preliminary data.</text>
</comment>
<dbReference type="PROSITE" id="PS51198">
    <property type="entry name" value="UVRD_HELICASE_ATP_BIND"/>
    <property type="match status" value="1"/>
</dbReference>
<dbReference type="EC" id="5.6.2.4" evidence="12"/>
<dbReference type="Gene3D" id="3.90.320.10">
    <property type="match status" value="1"/>
</dbReference>
<keyword evidence="1" id="KW-0540">Nuclease</keyword>
<evidence type="ECO:0000313" key="17">
    <source>
        <dbReference type="EMBL" id="MFC0212168.1"/>
    </source>
</evidence>
<dbReference type="SUPFAM" id="SSF52980">
    <property type="entry name" value="Restriction endonuclease-like"/>
    <property type="match status" value="1"/>
</dbReference>
<keyword evidence="5 14" id="KW-0347">Helicase</keyword>
<keyword evidence="8" id="KW-0238">DNA-binding</keyword>
<dbReference type="InterPro" id="IPR014017">
    <property type="entry name" value="DNA_helicase_UvrD-like_C"/>
</dbReference>
<evidence type="ECO:0000256" key="9">
    <source>
        <dbReference type="ARBA" id="ARBA00023204"/>
    </source>
</evidence>
<dbReference type="Pfam" id="PF13361">
    <property type="entry name" value="UvrD_C"/>
    <property type="match status" value="1"/>
</dbReference>
<keyword evidence="6" id="KW-0269">Exonuclease</keyword>
<keyword evidence="10" id="KW-0413">Isomerase</keyword>
<reference evidence="17 18" key="1">
    <citation type="submission" date="2024-09" db="EMBL/GenBank/DDBJ databases">
        <authorList>
            <person name="Sun Q."/>
            <person name="Mori K."/>
        </authorList>
    </citation>
    <scope>NUCLEOTIDE SEQUENCE [LARGE SCALE GENOMIC DNA]</scope>
    <source>
        <strain evidence="17 18">CCM 7759</strain>
    </source>
</reference>
<feature type="domain" description="UvrD-like helicase ATP-binding" evidence="15">
    <location>
        <begin position="9"/>
        <end position="444"/>
    </location>
</feature>
<feature type="domain" description="UvrD-like helicase C-terminal" evidence="16">
    <location>
        <begin position="464"/>
        <end position="752"/>
    </location>
</feature>
<sequence length="1082" mass="122588">MLDIERARREDEDARRKILQELGVSFLVEAGAGSGKTTSLVGRMINLIKQGEAEIGEIAAITFTNKAASELSGRFRLKLEEELQKAAAGGNRVERERLELAVMQFGRGFIGTIHSFCGRLLRERPIEAGLDPGFREIDETESKELRDRSFDAYLQRLRDEGRDVLLQELLDLGVQPEELRAVYHRVAQYGDVVIYTEDTDRPDFDVIRLSLPALVHDAARFIPSIPPDKGWDTLQETVRHAQRFVRNMDLGDDRVVLDLAKLFDRTLDVTQNRWTDKGEAKRIKEAFLEWQRTVLGPFLESWREYLHPKLIRFVLPAVRSAAANRMEGGMLDFQDLLMKTAELLREHRDVRQYFGRRYTRLLVDEFQDTDPIQAEMMLLLTGALPDEDRWREQVPRPGSLFIVGDPKQSIYRFRRADISTYNFVKGRMASFGEVLQLTQNFRSVQSIGQYVNYAFESKFVPAGEKADHQAGFTAMLTRRVNPKGKKSAHGVQVLTVPKQERDRKADIALWDAERIAAWIAWACRGGMQVEDVVDGKSVSRPADPGDFMILLKRREFIGLYAAKLERYGIPSDTSGDRAGGEELEALLKLAEFLGDYTDAVRLLAVLRGPLFGLSDVALFHYAMEMGRVALFPAAEEEQFASAEAKLVGDALARIRSYWSRVRSMPALAAFVGIVDDLGLIPYAAVRDTGEIRAGTLVKLIELIQQELPASAAWFELTSYLRRLREADALEGTGLFAGSGDSVRIMNLHKAKGLEAPVVFLACPCGHNDFDAEEHVDRSVEPALGYFTIRRDKDAYTKEVVAQPAGWMEKAEKERVYQHAEEDRLHYVAATRAKQLLIVSLYPSKPAIDPWSKLAVSLQRQPELEEVSAEAAVREPMTRAPDVAASLEPWRQWLAEKGTPSYARINVTALTKAGGDVDLPRPSEGRGMAFGSVVHRCIDALGGGLRAERLEAFVRLAAEEEELDAKWLPEAAATVQRVLVSELWRRRRQAKQAYHEFSFMDMEKTEAVPRLLKGVIDLVFEEDDGWVIVDFKTDLFEEEHREQFVRYYAPQVRRYAEKWESMLGLKVKEAGLYFTNRCEYVIC</sequence>
<accession>A0ABV6DHP8</accession>
<dbReference type="PROSITE" id="PS51217">
    <property type="entry name" value="UVRD_HELICASE_CTER"/>
    <property type="match status" value="1"/>
</dbReference>